<dbReference type="PANTHER" id="PTHR43884">
    <property type="entry name" value="ACYL-COA DEHYDROGENASE"/>
    <property type="match status" value="1"/>
</dbReference>
<keyword evidence="10" id="KW-1185">Reference proteome</keyword>
<dbReference type="InterPro" id="IPR009075">
    <property type="entry name" value="AcylCo_DH/oxidase_C"/>
</dbReference>
<evidence type="ECO:0000256" key="6">
    <source>
        <dbReference type="SAM" id="MobiDB-lite"/>
    </source>
</evidence>
<dbReference type="InterPro" id="IPR013786">
    <property type="entry name" value="AcylCoA_DH/ox_N"/>
</dbReference>
<dbReference type="InParanoid" id="C7Q8L8"/>
<dbReference type="SUPFAM" id="SSF47203">
    <property type="entry name" value="Acyl-CoA dehydrogenase C-terminal domain-like"/>
    <property type="match status" value="1"/>
</dbReference>
<dbReference type="PANTHER" id="PTHR43884:SF20">
    <property type="entry name" value="ACYL-COA DEHYDROGENASE FADE28"/>
    <property type="match status" value="1"/>
</dbReference>
<gene>
    <name evidence="9" type="ordered locus">Caci_1360</name>
</gene>
<evidence type="ECO:0000256" key="1">
    <source>
        <dbReference type="ARBA" id="ARBA00001974"/>
    </source>
</evidence>
<reference evidence="9 10" key="1">
    <citation type="journal article" date="2009" name="Stand. Genomic Sci.">
        <title>Complete genome sequence of Catenulispora acidiphila type strain (ID 139908).</title>
        <authorList>
            <person name="Copeland A."/>
            <person name="Lapidus A."/>
            <person name="Glavina Del Rio T."/>
            <person name="Nolan M."/>
            <person name="Lucas S."/>
            <person name="Chen F."/>
            <person name="Tice H."/>
            <person name="Cheng J.F."/>
            <person name="Bruce D."/>
            <person name="Goodwin L."/>
            <person name="Pitluck S."/>
            <person name="Mikhailova N."/>
            <person name="Pati A."/>
            <person name="Ivanova N."/>
            <person name="Mavromatis K."/>
            <person name="Chen A."/>
            <person name="Palaniappan K."/>
            <person name="Chain P."/>
            <person name="Land M."/>
            <person name="Hauser L."/>
            <person name="Chang Y.J."/>
            <person name="Jeffries C.D."/>
            <person name="Chertkov O."/>
            <person name="Brettin T."/>
            <person name="Detter J.C."/>
            <person name="Han C."/>
            <person name="Ali Z."/>
            <person name="Tindall B.J."/>
            <person name="Goker M."/>
            <person name="Bristow J."/>
            <person name="Eisen J.A."/>
            <person name="Markowitz V."/>
            <person name="Hugenholtz P."/>
            <person name="Kyrpides N.C."/>
            <person name="Klenk H.P."/>
        </authorList>
    </citation>
    <scope>NUCLEOTIDE SEQUENCE [LARGE SCALE GENOMIC DNA]</scope>
    <source>
        <strain evidence="10">DSM 44928 / JCM 14897 / NBRC 102108 / NRRL B-24433 / ID139908</strain>
    </source>
</reference>
<accession>C7Q8L8</accession>
<organism evidence="9 10">
    <name type="scientific">Catenulispora acidiphila (strain DSM 44928 / JCM 14897 / NBRC 102108 / NRRL B-24433 / ID139908)</name>
    <dbReference type="NCBI Taxonomy" id="479433"/>
    <lineage>
        <taxon>Bacteria</taxon>
        <taxon>Bacillati</taxon>
        <taxon>Actinomycetota</taxon>
        <taxon>Actinomycetes</taxon>
        <taxon>Catenulisporales</taxon>
        <taxon>Catenulisporaceae</taxon>
        <taxon>Catenulispora</taxon>
    </lineage>
</organism>
<dbReference type="AlphaFoldDB" id="C7Q8L8"/>
<dbReference type="STRING" id="479433.Caci_1360"/>
<dbReference type="InterPro" id="IPR009100">
    <property type="entry name" value="AcylCoA_DH/oxidase_NM_dom_sf"/>
</dbReference>
<evidence type="ECO:0000256" key="2">
    <source>
        <dbReference type="ARBA" id="ARBA00009347"/>
    </source>
</evidence>
<proteinExistence type="inferred from homology"/>
<evidence type="ECO:0000256" key="4">
    <source>
        <dbReference type="ARBA" id="ARBA00022827"/>
    </source>
</evidence>
<dbReference type="RefSeq" id="WP_012785577.1">
    <property type="nucleotide sequence ID" value="NC_013131.1"/>
</dbReference>
<keyword evidence="5" id="KW-0560">Oxidoreductase</keyword>
<feature type="domain" description="Acyl-CoA dehydrogenase/oxidase C-terminal" evidence="7">
    <location>
        <begin position="267"/>
        <end position="400"/>
    </location>
</feature>
<feature type="compositionally biased region" description="Basic and acidic residues" evidence="6">
    <location>
        <begin position="158"/>
        <end position="169"/>
    </location>
</feature>
<name>C7Q8L8_CATAD</name>
<dbReference type="InterPro" id="IPR036250">
    <property type="entry name" value="AcylCo_DH-like_C"/>
</dbReference>
<keyword evidence="3" id="KW-0285">Flavoprotein</keyword>
<dbReference type="Gene3D" id="1.20.140.10">
    <property type="entry name" value="Butyryl-CoA Dehydrogenase, subunit A, domain 3"/>
    <property type="match status" value="1"/>
</dbReference>
<evidence type="ECO:0000313" key="9">
    <source>
        <dbReference type="EMBL" id="ACU70283.1"/>
    </source>
</evidence>
<dbReference type="GO" id="GO:0050660">
    <property type="term" value="F:flavin adenine dinucleotide binding"/>
    <property type="evidence" value="ECO:0007669"/>
    <property type="project" value="InterPro"/>
</dbReference>
<sequence>MRFDPEQQELRQTVRTLLDRAAGGDVWRLLTEQVGALELAIPEQYGGAGFSVLETHVVLEELGAALAAPGYLSTTVAAQAILAGDSEQAKAELLPGIAGGGTRAAVVWSGTVEAVVEAAVGGGGDGWRLTGIEEHVLDGGDSGLFVAQARMPGARGEAAGKPDSGRAPRQESGAGRGQARAETGLGQAQESATDRGQAREAAIGRGPWQSLDAHSVSGYGVFVVSAADAVVSAVETVDPGRPQACVEFRDSPAIFLGADPLLLERVLDLACVAISAEQVGAAQRAFDLTLAYAKQRVQFGRPIGSFQAVKHRLADMFTLLESARSASYAAAFAAVSGNELTVAASRAKAYCSEAFSTIAGEAIQLHGGIGITWEHPIHLYFKRAHVTSQLFGTPAWHRRRYALASGIAA</sequence>
<dbReference type="SUPFAM" id="SSF56645">
    <property type="entry name" value="Acyl-CoA dehydrogenase NM domain-like"/>
    <property type="match status" value="1"/>
</dbReference>
<protein>
    <submittedName>
        <fullName evidence="9">Acyl-CoA dehydrogenase domain protein</fullName>
    </submittedName>
</protein>
<feature type="domain" description="Acyl-CoA dehydrogenase/oxidase N-terminal" evidence="8">
    <location>
        <begin position="23"/>
        <end position="100"/>
    </location>
</feature>
<keyword evidence="4" id="KW-0274">FAD</keyword>
<dbReference type="Pfam" id="PF00441">
    <property type="entry name" value="Acyl-CoA_dh_1"/>
    <property type="match status" value="1"/>
</dbReference>
<dbReference type="InterPro" id="IPR037069">
    <property type="entry name" value="AcylCoA_DH/ox_N_sf"/>
</dbReference>
<evidence type="ECO:0000256" key="3">
    <source>
        <dbReference type="ARBA" id="ARBA00022630"/>
    </source>
</evidence>
<dbReference type="KEGG" id="cai:Caci_1360"/>
<comment type="cofactor">
    <cofactor evidence="1">
        <name>FAD</name>
        <dbReference type="ChEBI" id="CHEBI:57692"/>
    </cofactor>
</comment>
<evidence type="ECO:0000259" key="8">
    <source>
        <dbReference type="Pfam" id="PF02771"/>
    </source>
</evidence>
<dbReference type="GO" id="GO:0003995">
    <property type="term" value="F:acyl-CoA dehydrogenase activity"/>
    <property type="evidence" value="ECO:0007669"/>
    <property type="project" value="TreeGrafter"/>
</dbReference>
<dbReference type="eggNOG" id="COG1960">
    <property type="taxonomic scope" value="Bacteria"/>
</dbReference>
<dbReference type="HOGENOM" id="CLU_018204_5_1_11"/>
<dbReference type="Pfam" id="PF02771">
    <property type="entry name" value="Acyl-CoA_dh_N"/>
    <property type="match status" value="1"/>
</dbReference>
<dbReference type="EMBL" id="CP001700">
    <property type="protein sequence ID" value="ACU70283.1"/>
    <property type="molecule type" value="Genomic_DNA"/>
</dbReference>
<feature type="region of interest" description="Disordered" evidence="6">
    <location>
        <begin position="153"/>
        <end position="200"/>
    </location>
</feature>
<evidence type="ECO:0000313" key="10">
    <source>
        <dbReference type="Proteomes" id="UP000000851"/>
    </source>
</evidence>
<comment type="similarity">
    <text evidence="2">Belongs to the acyl-CoA dehydrogenase family.</text>
</comment>
<dbReference type="Proteomes" id="UP000000851">
    <property type="component" value="Chromosome"/>
</dbReference>
<dbReference type="Gene3D" id="1.10.540.10">
    <property type="entry name" value="Acyl-CoA dehydrogenase/oxidase, N-terminal domain"/>
    <property type="match status" value="1"/>
</dbReference>
<evidence type="ECO:0000256" key="5">
    <source>
        <dbReference type="ARBA" id="ARBA00023002"/>
    </source>
</evidence>
<evidence type="ECO:0000259" key="7">
    <source>
        <dbReference type="Pfam" id="PF00441"/>
    </source>
</evidence>